<proteinExistence type="predicted"/>
<feature type="signal peptide" evidence="1">
    <location>
        <begin position="1"/>
        <end position="22"/>
    </location>
</feature>
<name>A0ABS5QHL3_9PROT</name>
<dbReference type="RefSeq" id="WP_213671885.1">
    <property type="nucleotide sequence ID" value="NZ_JAHCDA010000004.1"/>
</dbReference>
<keyword evidence="1" id="KW-0732">Signal</keyword>
<evidence type="ECO:0008006" key="4">
    <source>
        <dbReference type="Google" id="ProtNLM"/>
    </source>
</evidence>
<dbReference type="Proteomes" id="UP000766336">
    <property type="component" value="Unassembled WGS sequence"/>
</dbReference>
<reference evidence="2 3" key="1">
    <citation type="submission" date="2021-05" db="EMBL/GenBank/DDBJ databases">
        <title>Roseococcus sp. XZZS9, whole genome shotgun sequencing project.</title>
        <authorList>
            <person name="Zhao G."/>
            <person name="Shen L."/>
        </authorList>
    </citation>
    <scope>NUCLEOTIDE SEQUENCE [LARGE SCALE GENOMIC DNA]</scope>
    <source>
        <strain evidence="2 3">XZZS9</strain>
    </source>
</reference>
<gene>
    <name evidence="2" type="ORF">KHU32_19750</name>
</gene>
<evidence type="ECO:0000256" key="1">
    <source>
        <dbReference type="SAM" id="SignalP"/>
    </source>
</evidence>
<dbReference type="EMBL" id="JAHCDA010000004">
    <property type="protein sequence ID" value="MBS7813190.1"/>
    <property type="molecule type" value="Genomic_DNA"/>
</dbReference>
<comment type="caution">
    <text evidence="2">The sequence shown here is derived from an EMBL/GenBank/DDBJ whole genome shotgun (WGS) entry which is preliminary data.</text>
</comment>
<sequence>MTARHLLAALVLALLFCPPLKAQDNPLVQRGVPAEAAAGNAVAARDQAYANARRLAFQRMAEALGGNIQTPSDAQLERMVAAMIVEDERTSSTRYTGHLTVQFSPAQVSALTGRSFAGTGAAGAAGGMALNIPMAAQAHIEASTQFNSFQEWLELRRRLRASNSVASIDVVAISPDAARMRLGLRQPPNEAAAALGAAGVAVSQDGGRWQLGLGGG</sequence>
<feature type="chain" id="PRO_5046976782" description="DUF2066 domain-containing protein" evidence="1">
    <location>
        <begin position="23"/>
        <end position="216"/>
    </location>
</feature>
<evidence type="ECO:0000313" key="2">
    <source>
        <dbReference type="EMBL" id="MBS7813190.1"/>
    </source>
</evidence>
<protein>
    <recommendedName>
        <fullName evidence="4">DUF2066 domain-containing protein</fullName>
    </recommendedName>
</protein>
<accession>A0ABS5QHL3</accession>
<keyword evidence="3" id="KW-1185">Reference proteome</keyword>
<evidence type="ECO:0000313" key="3">
    <source>
        <dbReference type="Proteomes" id="UP000766336"/>
    </source>
</evidence>
<organism evidence="2 3">
    <name type="scientific">Roseococcus pinisoli</name>
    <dbReference type="NCBI Taxonomy" id="2835040"/>
    <lineage>
        <taxon>Bacteria</taxon>
        <taxon>Pseudomonadati</taxon>
        <taxon>Pseudomonadota</taxon>
        <taxon>Alphaproteobacteria</taxon>
        <taxon>Acetobacterales</taxon>
        <taxon>Roseomonadaceae</taxon>
        <taxon>Roseococcus</taxon>
    </lineage>
</organism>